<dbReference type="EMBL" id="CP036432">
    <property type="protein sequence ID" value="QDV81430.1"/>
    <property type="molecule type" value="Genomic_DNA"/>
</dbReference>
<proteinExistence type="predicted"/>
<keyword evidence="2" id="KW-1185">Reference proteome</keyword>
<reference evidence="1 2" key="1">
    <citation type="submission" date="2019-02" db="EMBL/GenBank/DDBJ databases">
        <title>Deep-cultivation of Planctomycetes and their phenomic and genomic characterization uncovers novel biology.</title>
        <authorList>
            <person name="Wiegand S."/>
            <person name="Jogler M."/>
            <person name="Boedeker C."/>
            <person name="Pinto D."/>
            <person name="Vollmers J."/>
            <person name="Rivas-Marin E."/>
            <person name="Kohn T."/>
            <person name="Peeters S.H."/>
            <person name="Heuer A."/>
            <person name="Rast P."/>
            <person name="Oberbeckmann S."/>
            <person name="Bunk B."/>
            <person name="Jeske O."/>
            <person name="Meyerdierks A."/>
            <person name="Storesund J.E."/>
            <person name="Kallscheuer N."/>
            <person name="Luecker S."/>
            <person name="Lage O.M."/>
            <person name="Pohl T."/>
            <person name="Merkel B.J."/>
            <person name="Hornburger P."/>
            <person name="Mueller R.-W."/>
            <person name="Bruemmer F."/>
            <person name="Labrenz M."/>
            <person name="Spormann A.M."/>
            <person name="Op den Camp H."/>
            <person name="Overmann J."/>
            <person name="Amann R."/>
            <person name="Jetten M.S.M."/>
            <person name="Mascher T."/>
            <person name="Medema M.H."/>
            <person name="Devos D.P."/>
            <person name="Kaster A.-K."/>
            <person name="Ovreas L."/>
            <person name="Rohde M."/>
            <person name="Galperin M.Y."/>
            <person name="Jogler C."/>
        </authorList>
    </citation>
    <scope>NUCLEOTIDE SEQUENCE [LARGE SCALE GENOMIC DNA]</scope>
    <source>
        <strain evidence="1 2">TBK1r</strain>
    </source>
</reference>
<evidence type="ECO:0000313" key="1">
    <source>
        <dbReference type="EMBL" id="QDV81430.1"/>
    </source>
</evidence>
<name>A0ABX5XKE1_9BACT</name>
<sequence length="29" mass="3246">MTPPPYLYGGVLLLMLVRQRGSEVVKKEA</sequence>
<gene>
    <name evidence="1" type="ORF">TBK1r_03470</name>
</gene>
<dbReference type="Proteomes" id="UP000318081">
    <property type="component" value="Chromosome"/>
</dbReference>
<evidence type="ECO:0000313" key="2">
    <source>
        <dbReference type="Proteomes" id="UP000318081"/>
    </source>
</evidence>
<organism evidence="1 2">
    <name type="scientific">Stieleria magnilauensis</name>
    <dbReference type="NCBI Taxonomy" id="2527963"/>
    <lineage>
        <taxon>Bacteria</taxon>
        <taxon>Pseudomonadati</taxon>
        <taxon>Planctomycetota</taxon>
        <taxon>Planctomycetia</taxon>
        <taxon>Pirellulales</taxon>
        <taxon>Pirellulaceae</taxon>
        <taxon>Stieleria</taxon>
    </lineage>
</organism>
<protein>
    <submittedName>
        <fullName evidence="1">Uncharacterized protein</fullName>
    </submittedName>
</protein>
<accession>A0ABX5XKE1</accession>